<dbReference type="Proteomes" id="UP001198495">
    <property type="component" value="Unassembled WGS sequence"/>
</dbReference>
<comment type="caution">
    <text evidence="1">The sequence shown here is derived from an EMBL/GenBank/DDBJ whole genome shotgun (WGS) entry which is preliminary data.</text>
</comment>
<dbReference type="RefSeq" id="WP_118374724.1">
    <property type="nucleotide sequence ID" value="NZ_JAJEQT010000013.1"/>
</dbReference>
<keyword evidence="2" id="KW-1185">Reference proteome</keyword>
<evidence type="ECO:0000313" key="1">
    <source>
        <dbReference type="EMBL" id="MCC2219956.1"/>
    </source>
</evidence>
<name>A0ABS8FRT9_9FIRM</name>
<organism evidence="1 2">
    <name type="scientific">Coprococcus hominis</name>
    <name type="common">ex Arizal et al. 2022</name>
    <dbReference type="NCBI Taxonomy" id="2881262"/>
    <lineage>
        <taxon>Bacteria</taxon>
        <taxon>Bacillati</taxon>
        <taxon>Bacillota</taxon>
        <taxon>Clostridia</taxon>
        <taxon>Lachnospirales</taxon>
        <taxon>Lachnospiraceae</taxon>
        <taxon>Coprococcus</taxon>
    </lineage>
</organism>
<dbReference type="EMBL" id="JAJEQT010000013">
    <property type="protein sequence ID" value="MCC2219956.1"/>
    <property type="molecule type" value="Genomic_DNA"/>
</dbReference>
<protein>
    <recommendedName>
        <fullName evidence="3">DUF5050 domain-containing protein</fullName>
    </recommendedName>
</protein>
<evidence type="ECO:0008006" key="3">
    <source>
        <dbReference type="Google" id="ProtNLM"/>
    </source>
</evidence>
<gene>
    <name evidence="1" type="ORF">LKD28_13160</name>
</gene>
<evidence type="ECO:0000313" key="2">
    <source>
        <dbReference type="Proteomes" id="UP001198495"/>
    </source>
</evidence>
<accession>A0ABS8FRT9</accession>
<proteinExistence type="predicted"/>
<reference evidence="1 2" key="1">
    <citation type="submission" date="2021-10" db="EMBL/GenBank/DDBJ databases">
        <title>Anaerobic single-cell dispensing facilitates the cultivation of human gut bacteria.</title>
        <authorList>
            <person name="Afrizal A."/>
        </authorList>
    </citation>
    <scope>NUCLEOTIDE SEQUENCE [LARGE SCALE GENOMIC DNA]</scope>
    <source>
        <strain evidence="1 2">CLA-AA-H212</strain>
    </source>
</reference>
<sequence length="170" mass="20107">MEVEYVDNMVKWLYDDKEIIYETKGVEFATDVATAIYIELMFDGIYEYRFVGFSGKDICKYDDNNLLTIYDENAGKHEIQLEDINDVFILKEKIYVMNKRKSIIVYNTEGENKGLIVPPQGYIYSRFCNNSKLEVICEGDSLRADSFGRVDYKFEYNLFCNNWERKNVVY</sequence>